<sequence>MVTRVMKKGYKGLQKGCKGLQKGLYYIIIVKMSDFPTSPEHAHITSRQSERNNHILDSPENRHIPQDAPPAPAIPQYNHLSAHLAAGFAALIPFPPRGRGRAQIQNNPPPLPSNLPPPAPLLPALPIITNQVPALMIPPIPAHQYNNLPPDIAAQYAALPPLAPPRPRGRPRGRVQDNPPTLPPTLDLAAYQLHTRLLSLLDLHLDKDPEAEFKMILLQWHQLLI</sequence>
<name>A0A5C3LR98_9AGAR</name>
<organism evidence="2 3">
    <name type="scientific">Crucibulum laeve</name>
    <dbReference type="NCBI Taxonomy" id="68775"/>
    <lineage>
        <taxon>Eukaryota</taxon>
        <taxon>Fungi</taxon>
        <taxon>Dikarya</taxon>
        <taxon>Basidiomycota</taxon>
        <taxon>Agaricomycotina</taxon>
        <taxon>Agaricomycetes</taxon>
        <taxon>Agaricomycetidae</taxon>
        <taxon>Agaricales</taxon>
        <taxon>Agaricineae</taxon>
        <taxon>Nidulariaceae</taxon>
        <taxon>Crucibulum</taxon>
    </lineage>
</organism>
<gene>
    <name evidence="2" type="ORF">BDQ12DRAFT_672019</name>
</gene>
<dbReference type="EMBL" id="ML213811">
    <property type="protein sequence ID" value="TFK31241.1"/>
    <property type="molecule type" value="Genomic_DNA"/>
</dbReference>
<dbReference type="Proteomes" id="UP000308652">
    <property type="component" value="Unassembled WGS sequence"/>
</dbReference>
<proteinExistence type="predicted"/>
<feature type="region of interest" description="Disordered" evidence="1">
    <location>
        <begin position="160"/>
        <end position="182"/>
    </location>
</feature>
<accession>A0A5C3LR98</accession>
<reference evidence="2 3" key="1">
    <citation type="journal article" date="2019" name="Nat. Ecol. Evol.">
        <title>Megaphylogeny resolves global patterns of mushroom evolution.</title>
        <authorList>
            <person name="Varga T."/>
            <person name="Krizsan K."/>
            <person name="Foldi C."/>
            <person name="Dima B."/>
            <person name="Sanchez-Garcia M."/>
            <person name="Sanchez-Ramirez S."/>
            <person name="Szollosi G.J."/>
            <person name="Szarkandi J.G."/>
            <person name="Papp V."/>
            <person name="Albert L."/>
            <person name="Andreopoulos W."/>
            <person name="Angelini C."/>
            <person name="Antonin V."/>
            <person name="Barry K.W."/>
            <person name="Bougher N.L."/>
            <person name="Buchanan P."/>
            <person name="Buyck B."/>
            <person name="Bense V."/>
            <person name="Catcheside P."/>
            <person name="Chovatia M."/>
            <person name="Cooper J."/>
            <person name="Damon W."/>
            <person name="Desjardin D."/>
            <person name="Finy P."/>
            <person name="Geml J."/>
            <person name="Haridas S."/>
            <person name="Hughes K."/>
            <person name="Justo A."/>
            <person name="Karasinski D."/>
            <person name="Kautmanova I."/>
            <person name="Kiss B."/>
            <person name="Kocsube S."/>
            <person name="Kotiranta H."/>
            <person name="LaButti K.M."/>
            <person name="Lechner B.E."/>
            <person name="Liimatainen K."/>
            <person name="Lipzen A."/>
            <person name="Lukacs Z."/>
            <person name="Mihaltcheva S."/>
            <person name="Morgado L.N."/>
            <person name="Niskanen T."/>
            <person name="Noordeloos M.E."/>
            <person name="Ohm R.A."/>
            <person name="Ortiz-Santana B."/>
            <person name="Ovrebo C."/>
            <person name="Racz N."/>
            <person name="Riley R."/>
            <person name="Savchenko A."/>
            <person name="Shiryaev A."/>
            <person name="Soop K."/>
            <person name="Spirin V."/>
            <person name="Szebenyi C."/>
            <person name="Tomsovsky M."/>
            <person name="Tulloss R.E."/>
            <person name="Uehling J."/>
            <person name="Grigoriev I.V."/>
            <person name="Vagvolgyi C."/>
            <person name="Papp T."/>
            <person name="Martin F.M."/>
            <person name="Miettinen O."/>
            <person name="Hibbett D.S."/>
            <person name="Nagy L.G."/>
        </authorList>
    </citation>
    <scope>NUCLEOTIDE SEQUENCE [LARGE SCALE GENOMIC DNA]</scope>
    <source>
        <strain evidence="2 3">CBS 166.37</strain>
    </source>
</reference>
<keyword evidence="3" id="KW-1185">Reference proteome</keyword>
<protein>
    <submittedName>
        <fullName evidence="2">Uncharacterized protein</fullName>
    </submittedName>
</protein>
<evidence type="ECO:0000256" key="1">
    <source>
        <dbReference type="SAM" id="MobiDB-lite"/>
    </source>
</evidence>
<evidence type="ECO:0000313" key="3">
    <source>
        <dbReference type="Proteomes" id="UP000308652"/>
    </source>
</evidence>
<evidence type="ECO:0000313" key="2">
    <source>
        <dbReference type="EMBL" id="TFK31241.1"/>
    </source>
</evidence>
<dbReference type="AlphaFoldDB" id="A0A5C3LR98"/>